<dbReference type="GO" id="GO:0009307">
    <property type="term" value="P:DNA restriction-modification system"/>
    <property type="evidence" value="ECO:0007669"/>
    <property type="project" value="UniProtKB-KW"/>
</dbReference>
<evidence type="ECO:0000256" key="1">
    <source>
        <dbReference type="ARBA" id="ARBA00006594"/>
    </source>
</evidence>
<dbReference type="Pfam" id="PF02384">
    <property type="entry name" value="N6_Mtase"/>
    <property type="match status" value="1"/>
</dbReference>
<protein>
    <recommendedName>
        <fullName evidence="2">site-specific DNA-methyltransferase (adenine-specific)</fullName>
        <ecNumber evidence="2">2.1.1.72</ecNumber>
    </recommendedName>
</protein>
<dbReference type="EMBL" id="RJUG01000004">
    <property type="protein sequence ID" value="ROI08118.1"/>
    <property type="molecule type" value="Genomic_DNA"/>
</dbReference>
<dbReference type="Gene3D" id="1.20.1260.30">
    <property type="match status" value="1"/>
</dbReference>
<comment type="catalytic activity">
    <reaction evidence="7">
        <text>a 2'-deoxyadenosine in DNA + S-adenosyl-L-methionine = an N(6)-methyl-2'-deoxyadenosine in DNA + S-adenosyl-L-homocysteine + H(+)</text>
        <dbReference type="Rhea" id="RHEA:15197"/>
        <dbReference type="Rhea" id="RHEA-COMP:12418"/>
        <dbReference type="Rhea" id="RHEA-COMP:12419"/>
        <dbReference type="ChEBI" id="CHEBI:15378"/>
        <dbReference type="ChEBI" id="CHEBI:57856"/>
        <dbReference type="ChEBI" id="CHEBI:59789"/>
        <dbReference type="ChEBI" id="CHEBI:90615"/>
        <dbReference type="ChEBI" id="CHEBI:90616"/>
        <dbReference type="EC" id="2.1.1.72"/>
    </reaction>
</comment>
<evidence type="ECO:0000259" key="8">
    <source>
        <dbReference type="Pfam" id="PF02384"/>
    </source>
</evidence>
<dbReference type="Gene3D" id="3.40.50.150">
    <property type="entry name" value="Vaccinia Virus protein VP39"/>
    <property type="match status" value="1"/>
</dbReference>
<dbReference type="GO" id="GO:0008170">
    <property type="term" value="F:N-methyltransferase activity"/>
    <property type="evidence" value="ECO:0007669"/>
    <property type="project" value="InterPro"/>
</dbReference>
<dbReference type="EC" id="2.1.1.72" evidence="2"/>
<dbReference type="GO" id="GO:0032259">
    <property type="term" value="P:methylation"/>
    <property type="evidence" value="ECO:0007669"/>
    <property type="project" value="UniProtKB-KW"/>
</dbReference>
<dbReference type="InterPro" id="IPR003356">
    <property type="entry name" value="DNA_methylase_A-5"/>
</dbReference>
<dbReference type="GO" id="GO:0009007">
    <property type="term" value="F:site-specific DNA-methyltransferase (adenine-specific) activity"/>
    <property type="evidence" value="ECO:0007669"/>
    <property type="project" value="UniProtKB-EC"/>
</dbReference>
<keyword evidence="6" id="KW-0680">Restriction system</keyword>
<evidence type="ECO:0000256" key="2">
    <source>
        <dbReference type="ARBA" id="ARBA00011900"/>
    </source>
</evidence>
<evidence type="ECO:0000259" key="9">
    <source>
        <dbReference type="Pfam" id="PF12161"/>
    </source>
</evidence>
<dbReference type="OrthoDB" id="9814572at2"/>
<dbReference type="InterPro" id="IPR022749">
    <property type="entry name" value="D12N6_MeTrfase_N"/>
</dbReference>
<feature type="domain" description="N6 adenine-specific DNA methyltransferase N-terminal" evidence="9">
    <location>
        <begin position="5"/>
        <end position="132"/>
    </location>
</feature>
<feature type="domain" description="DNA methylase adenine-specific" evidence="8">
    <location>
        <begin position="145"/>
        <end position="462"/>
    </location>
</feature>
<evidence type="ECO:0000256" key="6">
    <source>
        <dbReference type="ARBA" id="ARBA00022747"/>
    </source>
</evidence>
<evidence type="ECO:0000256" key="5">
    <source>
        <dbReference type="ARBA" id="ARBA00022691"/>
    </source>
</evidence>
<keyword evidence="3 10" id="KW-0489">Methyltransferase</keyword>
<keyword evidence="5" id="KW-0949">S-adenosyl-L-methionine</keyword>
<reference evidence="11" key="1">
    <citation type="submission" date="2018-11" db="EMBL/GenBank/DDBJ databases">
        <title>Proposal to divide the Flavobacteriaceae and reorganize its genera based on Amino Acid Identity values calculated from whole genome sequences.</title>
        <authorList>
            <person name="Nicholson A.C."/>
            <person name="Gulvik C.A."/>
            <person name="Whitney A.M."/>
            <person name="Humrighouse B.W."/>
            <person name="Bell M."/>
            <person name="Holmes B."/>
            <person name="Steigerwalt A."/>
            <person name="Villarma A."/>
            <person name="Sheth M."/>
            <person name="Batra D."/>
            <person name="Pryor J."/>
            <person name="Bernardet J.-F."/>
            <person name="Hugo C."/>
            <person name="Kampfer P."/>
            <person name="Newman J."/>
            <person name="Mcquiston J.R."/>
        </authorList>
    </citation>
    <scope>NUCLEOTIDE SEQUENCE [LARGE SCALE GENOMIC DNA]</scope>
    <source>
        <strain evidence="11">H3056</strain>
    </source>
</reference>
<evidence type="ECO:0000313" key="10">
    <source>
        <dbReference type="EMBL" id="ROI08118.1"/>
    </source>
</evidence>
<dbReference type="InterPro" id="IPR052916">
    <property type="entry name" value="Type-I_RE_MTase_Subunit"/>
</dbReference>
<dbReference type="GO" id="GO:0003677">
    <property type="term" value="F:DNA binding"/>
    <property type="evidence" value="ECO:0007669"/>
    <property type="project" value="InterPro"/>
</dbReference>
<accession>A0A3N0WSP9</accession>
<dbReference type="Proteomes" id="UP000270224">
    <property type="component" value="Unassembled WGS sequence"/>
</dbReference>
<dbReference type="RefSeq" id="WP_123266427.1">
    <property type="nucleotide sequence ID" value="NZ_RJUG01000004.1"/>
</dbReference>
<keyword evidence="4 10" id="KW-0808">Transferase</keyword>
<evidence type="ECO:0000256" key="3">
    <source>
        <dbReference type="ARBA" id="ARBA00022603"/>
    </source>
</evidence>
<organism evidence="10 11">
    <name type="scientific">Kaistella daneshvariae</name>
    <dbReference type="NCBI Taxonomy" id="2487074"/>
    <lineage>
        <taxon>Bacteria</taxon>
        <taxon>Pseudomonadati</taxon>
        <taxon>Bacteroidota</taxon>
        <taxon>Flavobacteriia</taxon>
        <taxon>Flavobacteriales</taxon>
        <taxon>Weeksellaceae</taxon>
        <taxon>Chryseobacterium group</taxon>
        <taxon>Kaistella</taxon>
    </lineage>
</organism>
<dbReference type="Pfam" id="PF12161">
    <property type="entry name" value="HsdM_N"/>
    <property type="match status" value="1"/>
</dbReference>
<comment type="similarity">
    <text evidence="1">Belongs to the N(4)/N(6)-methyltransferase family.</text>
</comment>
<name>A0A3N0WSP9_9FLAO</name>
<reference evidence="11" key="2">
    <citation type="submission" date="2018-11" db="EMBL/GenBank/DDBJ databases">
        <title>Proposal to divide the Flavobacteriaceae and reorganize its genera based on Amino Acid Identity values calculated from whole genome sequences.</title>
        <authorList>
            <person name="Nicholson A.C."/>
            <person name="Gulvik C.A."/>
            <person name="Whitney A.M."/>
            <person name="Humrighouse B.W."/>
            <person name="Bell M."/>
            <person name="Holmens B."/>
            <person name="Steigerwalt A."/>
            <person name="Villarma A."/>
            <person name="Sheth M."/>
            <person name="Batra D."/>
            <person name="Pryor J."/>
            <person name="Bernardet J.-F."/>
            <person name="Hugo C."/>
            <person name="Kampfer P."/>
            <person name="Newman J."/>
            <person name="Mcquiston J.R."/>
        </authorList>
    </citation>
    <scope>NUCLEOTIDE SEQUENCE [LARGE SCALE GENOMIC DNA]</scope>
    <source>
        <strain evidence="11">H3056</strain>
    </source>
</reference>
<proteinExistence type="inferred from homology"/>
<evidence type="ECO:0000313" key="11">
    <source>
        <dbReference type="Proteomes" id="UP000270224"/>
    </source>
</evidence>
<comment type="caution">
    <text evidence="10">The sequence shown here is derived from an EMBL/GenBank/DDBJ whole genome shotgun (WGS) entry which is preliminary data.</text>
</comment>
<gene>
    <name evidence="10" type="ORF">EGI11_10725</name>
</gene>
<evidence type="ECO:0000256" key="4">
    <source>
        <dbReference type="ARBA" id="ARBA00022679"/>
    </source>
</evidence>
<dbReference type="InterPro" id="IPR038333">
    <property type="entry name" value="T1MK-like_N_sf"/>
</dbReference>
<sequence>MNKELEKTLWATADKLRNNMDAAEYKHVVLGLIFLKYISDSFEDLFNKLKADKLSDEEDKDEYLAENVFYVPPSARWHYIQHQKAKLPSIGKDIDDAMDAIEKDNPSLKGVLPKDYARPSLDKKRLGELVDLIGNIGFKEKGHTSKDLLGRVYEYFLGMFADAEGKRGGQFYTPESIVKLLVEMLEPYNGRIYDGCCGSGGMFVQSEKFLDAHEGKLGDISVYGQESNPTTYKLAKMNLAIRGIDAKIELGDTFHNDRHKDLKADYIMANPPFNISDWGGEQLQDSHLWKYGIPPTGNANYGWLQLFINKLSTTGTAGIVLANGSMTTSAGSEGEIRKQFVLDGLVDCMVALPTQLFFNTQIPACLWFLARNRTNHKYRDRSGEILFIDARKIGSMTSRKNKAFTDIDIAQISKTYHNWRNKDGNYEDVQGFCKSATISEVEANNFVLTPGRYVGTEEVEDDGISYEEKVGAISENLKGYFEKSIELQERIKTNLAKVGIEL</sequence>
<dbReference type="SUPFAM" id="SSF53335">
    <property type="entry name" value="S-adenosyl-L-methionine-dependent methyltransferases"/>
    <property type="match status" value="1"/>
</dbReference>
<dbReference type="InterPro" id="IPR029063">
    <property type="entry name" value="SAM-dependent_MTases_sf"/>
</dbReference>
<dbReference type="PANTHER" id="PTHR42998:SF1">
    <property type="entry name" value="TYPE I RESTRICTION ENZYME HINDI METHYLASE SUBUNIT"/>
    <property type="match status" value="1"/>
</dbReference>
<dbReference type="PRINTS" id="PR00507">
    <property type="entry name" value="N12N6MTFRASE"/>
</dbReference>
<dbReference type="PANTHER" id="PTHR42998">
    <property type="entry name" value="TYPE I RESTRICTION ENZYME HINDVIIP M PROTEIN-RELATED"/>
    <property type="match status" value="1"/>
</dbReference>
<dbReference type="AlphaFoldDB" id="A0A3N0WSP9"/>
<evidence type="ECO:0000256" key="7">
    <source>
        <dbReference type="ARBA" id="ARBA00047942"/>
    </source>
</evidence>